<dbReference type="Proteomes" id="UP000295301">
    <property type="component" value="Unassembled WGS sequence"/>
</dbReference>
<dbReference type="RefSeq" id="WP_133359562.1">
    <property type="nucleotide sequence ID" value="NZ_SMUV01000063.1"/>
</dbReference>
<keyword evidence="1" id="KW-0472">Membrane</keyword>
<sequence>MTADNLLDLALGAITGAALGALHMIWLWRASRQLRPDGTGALTLVGGAVLRLALVLAGFAGLLALATQPALALAGALAGFTLVRAAAVRRARRG</sequence>
<organism evidence="2 3">
    <name type="scientific">Antarcticimicrobium luteum</name>
    <dbReference type="NCBI Taxonomy" id="2547397"/>
    <lineage>
        <taxon>Bacteria</taxon>
        <taxon>Pseudomonadati</taxon>
        <taxon>Pseudomonadota</taxon>
        <taxon>Alphaproteobacteria</taxon>
        <taxon>Rhodobacterales</taxon>
        <taxon>Paracoccaceae</taxon>
        <taxon>Antarcticimicrobium</taxon>
    </lineage>
</organism>
<dbReference type="Pfam" id="PF12966">
    <property type="entry name" value="AtpR"/>
    <property type="match status" value="1"/>
</dbReference>
<evidence type="ECO:0008006" key="4">
    <source>
        <dbReference type="Google" id="ProtNLM"/>
    </source>
</evidence>
<keyword evidence="1" id="KW-0812">Transmembrane</keyword>
<gene>
    <name evidence="2" type="ORF">E1832_09785</name>
</gene>
<evidence type="ECO:0000256" key="1">
    <source>
        <dbReference type="SAM" id="Phobius"/>
    </source>
</evidence>
<reference evidence="2 3" key="1">
    <citation type="submission" date="2019-03" db="EMBL/GenBank/DDBJ databases">
        <title>Ruegeria lutea sp. nov., a novel strain, isolated from marine sediment, the Masan Bay, South Korea.</title>
        <authorList>
            <person name="Kim J."/>
            <person name="Kim D.-Y."/>
            <person name="Lee S.-S."/>
        </authorList>
    </citation>
    <scope>NUCLEOTIDE SEQUENCE [LARGE SCALE GENOMIC DNA]</scope>
    <source>
        <strain evidence="2 3">318-1</strain>
    </source>
</reference>
<feature type="transmembrane region" description="Helical" evidence="1">
    <location>
        <begin position="40"/>
        <end position="64"/>
    </location>
</feature>
<feature type="transmembrane region" description="Helical" evidence="1">
    <location>
        <begin position="70"/>
        <end position="88"/>
    </location>
</feature>
<evidence type="ECO:0000313" key="2">
    <source>
        <dbReference type="EMBL" id="TDK48732.1"/>
    </source>
</evidence>
<dbReference type="InterPro" id="IPR017581">
    <property type="entry name" value="AtpR-like"/>
</dbReference>
<dbReference type="EMBL" id="SMUV01000063">
    <property type="protein sequence ID" value="TDK48732.1"/>
    <property type="molecule type" value="Genomic_DNA"/>
</dbReference>
<proteinExistence type="predicted"/>
<dbReference type="AlphaFoldDB" id="A0A4R5V9C8"/>
<keyword evidence="3" id="KW-1185">Reference proteome</keyword>
<evidence type="ECO:0000313" key="3">
    <source>
        <dbReference type="Proteomes" id="UP000295301"/>
    </source>
</evidence>
<feature type="transmembrane region" description="Helical" evidence="1">
    <location>
        <begin position="6"/>
        <end position="28"/>
    </location>
</feature>
<protein>
    <recommendedName>
        <fullName evidence="4">ATP synthase subunit I</fullName>
    </recommendedName>
</protein>
<comment type="caution">
    <text evidence="2">The sequence shown here is derived from an EMBL/GenBank/DDBJ whole genome shotgun (WGS) entry which is preliminary data.</text>
</comment>
<keyword evidence="1" id="KW-1133">Transmembrane helix</keyword>
<name>A0A4R5V9C8_9RHOB</name>
<accession>A0A4R5V9C8</accession>